<dbReference type="PROSITE" id="PS50208">
    <property type="entry name" value="CASPASE_P20"/>
    <property type="match status" value="2"/>
</dbReference>
<comment type="similarity">
    <text evidence="1 2">Belongs to the peptidase C14A family.</text>
</comment>
<dbReference type="GO" id="GO:0043525">
    <property type="term" value="P:positive regulation of neuron apoptotic process"/>
    <property type="evidence" value="ECO:0007669"/>
    <property type="project" value="TreeGrafter"/>
</dbReference>
<dbReference type="Gene3D" id="3.40.50.1460">
    <property type="match status" value="2"/>
</dbReference>
<evidence type="ECO:0000256" key="1">
    <source>
        <dbReference type="ARBA" id="ARBA00010134"/>
    </source>
</evidence>
<dbReference type="PROSITE" id="PS50207">
    <property type="entry name" value="CASPASE_P10"/>
    <property type="match status" value="1"/>
</dbReference>
<name>A0AA36BZM7_OCTVU</name>
<evidence type="ECO:0000313" key="6">
    <source>
        <dbReference type="Proteomes" id="UP001162480"/>
    </source>
</evidence>
<reference evidence="5" key="1">
    <citation type="submission" date="2023-08" db="EMBL/GenBank/DDBJ databases">
        <authorList>
            <person name="Alioto T."/>
            <person name="Alioto T."/>
            <person name="Gomez Garrido J."/>
        </authorList>
    </citation>
    <scope>NUCLEOTIDE SEQUENCE</scope>
</reference>
<dbReference type="Pfam" id="PF00656">
    <property type="entry name" value="Peptidase_C14"/>
    <property type="match status" value="2"/>
</dbReference>
<dbReference type="GO" id="GO:0005737">
    <property type="term" value="C:cytoplasm"/>
    <property type="evidence" value="ECO:0007669"/>
    <property type="project" value="TreeGrafter"/>
</dbReference>
<sequence>MSDQEVDSGDGIVTGTTMDDKYFDKYDMTHKKRGVAYIFNNENFMDLPTRLGSSKDAEDFKSALKDLGFHENDINVCTDVTAKEMLAVLNDFNEEDSHIKDQEVNSLFRIAAATTMDTVNVNGSTCAQFDLPTEEDLMKCFEKYDMTHEKRGVAYIFNVKNFSDPRLETRHGSSKDTKHFKKALENLGFHEDDINVFTDFTAKEMLGTLEDLGQIDPKINIDCFVCAILSHGKGNDIIRGYEGEVELDELLSCLRPDRCPSLTGIPKLIFIEACRGSKIDDGVERKDAEEEESERKPPKIPIMADMLVFHSSSDKYPSVIHKRKGSWFMQTLSKVLVKYGTEYEIMKLLTAVCKRVGSLELRKLDNLEYDSCKQMPQIMSTLLKRLKFEPRN</sequence>
<dbReference type="GO" id="GO:0006508">
    <property type="term" value="P:proteolysis"/>
    <property type="evidence" value="ECO:0007669"/>
    <property type="project" value="InterPro"/>
</dbReference>
<evidence type="ECO:0000256" key="2">
    <source>
        <dbReference type="RuleBase" id="RU003971"/>
    </source>
</evidence>
<dbReference type="PANTHER" id="PTHR10454:SF248">
    <property type="entry name" value="CASPASE-8-LIKE"/>
    <property type="match status" value="1"/>
</dbReference>
<keyword evidence="6" id="KW-1185">Reference proteome</keyword>
<dbReference type="InterPro" id="IPR029030">
    <property type="entry name" value="Caspase-like_dom_sf"/>
</dbReference>
<feature type="domain" description="Caspase family p20" evidence="4">
    <location>
        <begin position="32"/>
        <end position="98"/>
    </location>
</feature>
<gene>
    <name evidence="5" type="ORF">OCTVUL_1B009314</name>
</gene>
<dbReference type="InterPro" id="IPR015917">
    <property type="entry name" value="Pept_C14A"/>
</dbReference>
<feature type="domain" description="Caspase family p10" evidence="3">
    <location>
        <begin position="299"/>
        <end position="390"/>
    </location>
</feature>
<dbReference type="InterPro" id="IPR001309">
    <property type="entry name" value="Pept_C14_p20"/>
</dbReference>
<evidence type="ECO:0000259" key="3">
    <source>
        <dbReference type="PROSITE" id="PS50207"/>
    </source>
</evidence>
<feature type="domain" description="Caspase family p20" evidence="4">
    <location>
        <begin position="150"/>
        <end position="278"/>
    </location>
</feature>
<evidence type="ECO:0000313" key="5">
    <source>
        <dbReference type="EMBL" id="CAI9742737.1"/>
    </source>
</evidence>
<dbReference type="GO" id="GO:0006915">
    <property type="term" value="P:apoptotic process"/>
    <property type="evidence" value="ECO:0007669"/>
    <property type="project" value="TreeGrafter"/>
</dbReference>
<dbReference type="AlphaFoldDB" id="A0AA36BZM7"/>
<dbReference type="Proteomes" id="UP001162480">
    <property type="component" value="Chromosome 28"/>
</dbReference>
<accession>A0AA36BZM7</accession>
<dbReference type="EMBL" id="OX597841">
    <property type="protein sequence ID" value="CAI9742737.1"/>
    <property type="molecule type" value="Genomic_DNA"/>
</dbReference>
<dbReference type="InterPro" id="IPR002398">
    <property type="entry name" value="Pept_C14"/>
</dbReference>
<dbReference type="PRINTS" id="PR00376">
    <property type="entry name" value="IL1BCENZYME"/>
</dbReference>
<dbReference type="InterPro" id="IPR011600">
    <property type="entry name" value="Pept_C14_caspase"/>
</dbReference>
<evidence type="ECO:0000259" key="4">
    <source>
        <dbReference type="PROSITE" id="PS50208"/>
    </source>
</evidence>
<dbReference type="SUPFAM" id="SSF52129">
    <property type="entry name" value="Caspase-like"/>
    <property type="match status" value="2"/>
</dbReference>
<organism evidence="5 6">
    <name type="scientific">Octopus vulgaris</name>
    <name type="common">Common octopus</name>
    <dbReference type="NCBI Taxonomy" id="6645"/>
    <lineage>
        <taxon>Eukaryota</taxon>
        <taxon>Metazoa</taxon>
        <taxon>Spiralia</taxon>
        <taxon>Lophotrochozoa</taxon>
        <taxon>Mollusca</taxon>
        <taxon>Cephalopoda</taxon>
        <taxon>Coleoidea</taxon>
        <taxon>Octopodiformes</taxon>
        <taxon>Octopoda</taxon>
        <taxon>Incirrata</taxon>
        <taxon>Octopodidae</taxon>
        <taxon>Octopus</taxon>
    </lineage>
</organism>
<dbReference type="SMART" id="SM00115">
    <property type="entry name" value="CASc"/>
    <property type="match status" value="1"/>
</dbReference>
<dbReference type="GO" id="GO:0004197">
    <property type="term" value="F:cysteine-type endopeptidase activity"/>
    <property type="evidence" value="ECO:0007669"/>
    <property type="project" value="InterPro"/>
</dbReference>
<protein>
    <submittedName>
        <fullName evidence="5">Caspase-1-like isoform X2</fullName>
    </submittedName>
</protein>
<dbReference type="InterPro" id="IPR002138">
    <property type="entry name" value="Pept_C14_p10"/>
</dbReference>
<proteinExistence type="inferred from homology"/>
<dbReference type="PANTHER" id="PTHR10454">
    <property type="entry name" value="CASPASE"/>
    <property type="match status" value="1"/>
</dbReference>